<proteinExistence type="predicted"/>
<protein>
    <submittedName>
        <fullName evidence="2">Uncharacterized protein</fullName>
    </submittedName>
</protein>
<feature type="region of interest" description="Disordered" evidence="1">
    <location>
        <begin position="1"/>
        <end position="74"/>
    </location>
</feature>
<evidence type="ECO:0000313" key="3">
    <source>
        <dbReference type="Proteomes" id="UP000887159"/>
    </source>
</evidence>
<reference evidence="2" key="1">
    <citation type="submission" date="2020-08" db="EMBL/GenBank/DDBJ databases">
        <title>Multicomponent nature underlies the extraordinary mechanical properties of spider dragline silk.</title>
        <authorList>
            <person name="Kono N."/>
            <person name="Nakamura H."/>
            <person name="Mori M."/>
            <person name="Yoshida Y."/>
            <person name="Ohtoshi R."/>
            <person name="Malay A.D."/>
            <person name="Moran D.A.P."/>
            <person name="Tomita M."/>
            <person name="Numata K."/>
            <person name="Arakawa K."/>
        </authorList>
    </citation>
    <scope>NUCLEOTIDE SEQUENCE</scope>
</reference>
<dbReference type="EMBL" id="BMAU01021390">
    <property type="protein sequence ID" value="GFY30052.1"/>
    <property type="molecule type" value="Genomic_DNA"/>
</dbReference>
<organism evidence="2 3">
    <name type="scientific">Trichonephila clavipes</name>
    <name type="common">Golden silk orbweaver</name>
    <name type="synonym">Nephila clavipes</name>
    <dbReference type="NCBI Taxonomy" id="2585209"/>
    <lineage>
        <taxon>Eukaryota</taxon>
        <taxon>Metazoa</taxon>
        <taxon>Ecdysozoa</taxon>
        <taxon>Arthropoda</taxon>
        <taxon>Chelicerata</taxon>
        <taxon>Arachnida</taxon>
        <taxon>Araneae</taxon>
        <taxon>Araneomorphae</taxon>
        <taxon>Entelegynae</taxon>
        <taxon>Araneoidea</taxon>
        <taxon>Nephilidae</taxon>
        <taxon>Trichonephila</taxon>
    </lineage>
</organism>
<comment type="caution">
    <text evidence="2">The sequence shown here is derived from an EMBL/GenBank/DDBJ whole genome shotgun (WGS) entry which is preliminary data.</text>
</comment>
<evidence type="ECO:0000256" key="1">
    <source>
        <dbReference type="SAM" id="MobiDB-lite"/>
    </source>
</evidence>
<gene>
    <name evidence="2" type="ORF">TNCV_4073651</name>
</gene>
<accession>A0A8X6W820</accession>
<evidence type="ECO:0000313" key="2">
    <source>
        <dbReference type="EMBL" id="GFY30052.1"/>
    </source>
</evidence>
<dbReference type="Proteomes" id="UP000887159">
    <property type="component" value="Unassembled WGS sequence"/>
</dbReference>
<sequence>MLLNATETSERTRESDGPQNNPNKHSCLRRVDSAMRGKGQQGGIAGSNRKRKEQKKNFPSLIGWGEATEDKTNSPQQFDVFKAMGKGVTHSPRAMAPLPLLLPF</sequence>
<dbReference type="AlphaFoldDB" id="A0A8X6W820"/>
<keyword evidence="3" id="KW-1185">Reference proteome</keyword>
<name>A0A8X6W820_TRICX</name>